<dbReference type="VEuPathDB" id="FungiDB:A1O9_09394"/>
<evidence type="ECO:0000313" key="1">
    <source>
        <dbReference type="EMBL" id="KEF54228.1"/>
    </source>
</evidence>
<sequence length="93" mass="10590">HDIIVTVRSNAKGNFVVETFQSLGTLSFVIIEYNIPESVQRGWTSSPSFKAVINSASPFYTNTIDPWWDLLDPDHRNNQWSLYRQVICAVSLS</sequence>
<dbReference type="AlphaFoldDB" id="A0A072P4N7"/>
<dbReference type="Proteomes" id="UP000027920">
    <property type="component" value="Unassembled WGS sequence"/>
</dbReference>
<dbReference type="RefSeq" id="XP_013256818.1">
    <property type="nucleotide sequence ID" value="XM_013401364.1"/>
</dbReference>
<accession>A0A072P4N7</accession>
<dbReference type="Gene3D" id="3.40.50.720">
    <property type="entry name" value="NAD(P)-binding Rossmann-like Domain"/>
    <property type="match status" value="1"/>
</dbReference>
<dbReference type="GeneID" id="25284303"/>
<dbReference type="EMBL" id="AMGV01000010">
    <property type="protein sequence ID" value="KEF54228.1"/>
    <property type="molecule type" value="Genomic_DNA"/>
</dbReference>
<dbReference type="HOGENOM" id="CLU_2405305_0_0_1"/>
<name>A0A072P4N7_9EURO</name>
<proteinExistence type="predicted"/>
<keyword evidence="2" id="KW-1185">Reference proteome</keyword>
<reference evidence="1 2" key="1">
    <citation type="submission" date="2013-03" db="EMBL/GenBank/DDBJ databases">
        <title>The Genome Sequence of Exophiala aquamarina CBS 119918.</title>
        <authorList>
            <consortium name="The Broad Institute Genomics Platform"/>
            <person name="Cuomo C."/>
            <person name="de Hoog S."/>
            <person name="Gorbushina A."/>
            <person name="Walker B."/>
            <person name="Young S.K."/>
            <person name="Zeng Q."/>
            <person name="Gargeya S."/>
            <person name="Fitzgerald M."/>
            <person name="Haas B."/>
            <person name="Abouelleil A."/>
            <person name="Allen A.W."/>
            <person name="Alvarado L."/>
            <person name="Arachchi H.M."/>
            <person name="Berlin A.M."/>
            <person name="Chapman S.B."/>
            <person name="Gainer-Dewar J."/>
            <person name="Goldberg J."/>
            <person name="Griggs A."/>
            <person name="Gujja S."/>
            <person name="Hansen M."/>
            <person name="Howarth C."/>
            <person name="Imamovic A."/>
            <person name="Ireland A."/>
            <person name="Larimer J."/>
            <person name="McCowan C."/>
            <person name="Murphy C."/>
            <person name="Pearson M."/>
            <person name="Poon T.W."/>
            <person name="Priest M."/>
            <person name="Roberts A."/>
            <person name="Saif S."/>
            <person name="Shea T."/>
            <person name="Sisk P."/>
            <person name="Sykes S."/>
            <person name="Wortman J."/>
            <person name="Nusbaum C."/>
            <person name="Birren B."/>
        </authorList>
    </citation>
    <scope>NUCLEOTIDE SEQUENCE [LARGE SCALE GENOMIC DNA]</scope>
    <source>
        <strain evidence="1 2">CBS 119918</strain>
    </source>
</reference>
<protein>
    <submittedName>
        <fullName evidence="1">Uncharacterized protein</fullName>
    </submittedName>
</protein>
<organism evidence="1 2">
    <name type="scientific">Exophiala aquamarina CBS 119918</name>
    <dbReference type="NCBI Taxonomy" id="1182545"/>
    <lineage>
        <taxon>Eukaryota</taxon>
        <taxon>Fungi</taxon>
        <taxon>Dikarya</taxon>
        <taxon>Ascomycota</taxon>
        <taxon>Pezizomycotina</taxon>
        <taxon>Eurotiomycetes</taxon>
        <taxon>Chaetothyriomycetidae</taxon>
        <taxon>Chaetothyriales</taxon>
        <taxon>Herpotrichiellaceae</taxon>
        <taxon>Exophiala</taxon>
    </lineage>
</organism>
<evidence type="ECO:0000313" key="2">
    <source>
        <dbReference type="Proteomes" id="UP000027920"/>
    </source>
</evidence>
<comment type="caution">
    <text evidence="1">The sequence shown here is derived from an EMBL/GenBank/DDBJ whole genome shotgun (WGS) entry which is preliminary data.</text>
</comment>
<gene>
    <name evidence="1" type="ORF">A1O9_09394</name>
</gene>
<feature type="non-terminal residue" evidence="1">
    <location>
        <position position="1"/>
    </location>
</feature>
<dbReference type="OrthoDB" id="2735536at2759"/>